<feature type="compositionally biased region" description="Basic and acidic residues" evidence="1">
    <location>
        <begin position="50"/>
        <end position="61"/>
    </location>
</feature>
<dbReference type="PATRIC" id="fig|1423788.3.peg.1046"/>
<evidence type="ECO:0000256" key="1">
    <source>
        <dbReference type="SAM" id="MobiDB-lite"/>
    </source>
</evidence>
<organism evidence="2 3">
    <name type="scientific">Companilactobacillus bobalius DSM 19674</name>
    <dbReference type="NCBI Taxonomy" id="1423788"/>
    <lineage>
        <taxon>Bacteria</taxon>
        <taxon>Bacillati</taxon>
        <taxon>Bacillota</taxon>
        <taxon>Bacilli</taxon>
        <taxon>Lactobacillales</taxon>
        <taxon>Lactobacillaceae</taxon>
        <taxon>Companilactobacillus</taxon>
        <taxon>Companilactobacillus bobalius</taxon>
    </lineage>
</organism>
<feature type="region of interest" description="Disordered" evidence="1">
    <location>
        <begin position="35"/>
        <end position="95"/>
    </location>
</feature>
<evidence type="ECO:0000313" key="2">
    <source>
        <dbReference type="EMBL" id="KRK84012.1"/>
    </source>
</evidence>
<reference evidence="2 3" key="1">
    <citation type="journal article" date="2015" name="Genome Announc.">
        <title>Expanding the biotechnology potential of lactobacilli through comparative genomics of 213 strains and associated genera.</title>
        <authorList>
            <person name="Sun Z."/>
            <person name="Harris H.M."/>
            <person name="McCann A."/>
            <person name="Guo C."/>
            <person name="Argimon S."/>
            <person name="Zhang W."/>
            <person name="Yang X."/>
            <person name="Jeffery I.B."/>
            <person name="Cooney J.C."/>
            <person name="Kagawa T.F."/>
            <person name="Liu W."/>
            <person name="Song Y."/>
            <person name="Salvetti E."/>
            <person name="Wrobel A."/>
            <person name="Rasinkangas P."/>
            <person name="Parkhill J."/>
            <person name="Rea M.C."/>
            <person name="O'Sullivan O."/>
            <person name="Ritari J."/>
            <person name="Douillard F.P."/>
            <person name="Paul Ross R."/>
            <person name="Yang R."/>
            <person name="Briner A.E."/>
            <person name="Felis G.E."/>
            <person name="de Vos W.M."/>
            <person name="Barrangou R."/>
            <person name="Klaenhammer T.R."/>
            <person name="Caufield P.W."/>
            <person name="Cui Y."/>
            <person name="Zhang H."/>
            <person name="O'Toole P.W."/>
        </authorList>
    </citation>
    <scope>NUCLEOTIDE SEQUENCE [LARGE SCALE GENOMIC DNA]</scope>
    <source>
        <strain evidence="2 3">DSM 19674</strain>
    </source>
</reference>
<gene>
    <name evidence="2" type="ORF">FC78_GL001018</name>
</gene>
<dbReference type="RefSeq" id="WP_056951020.1">
    <property type="nucleotide sequence ID" value="NZ_AZDY01000029.1"/>
</dbReference>
<accession>A0A0R1KL21</accession>
<protein>
    <submittedName>
        <fullName evidence="2">Uncharacterized protein</fullName>
    </submittedName>
</protein>
<name>A0A0R1KL21_9LACO</name>
<keyword evidence="3" id="KW-1185">Reference proteome</keyword>
<comment type="caution">
    <text evidence="2">The sequence shown here is derived from an EMBL/GenBank/DDBJ whole genome shotgun (WGS) entry which is preliminary data.</text>
</comment>
<feature type="compositionally biased region" description="Basic and acidic residues" evidence="1">
    <location>
        <begin position="70"/>
        <end position="80"/>
    </location>
</feature>
<dbReference type="Proteomes" id="UP000051515">
    <property type="component" value="Unassembled WGS sequence"/>
</dbReference>
<dbReference type="OrthoDB" id="2325003at2"/>
<sequence length="216" mass="24781">MKRSDFRRSRKKPKRKRYWIGAGIIALFMAVNGFTNGHSSDNKDKSHKVALKDNKKSAEKVSKKKLASKLVEKKKEDTSKKKTNSISDQRKKINDEIRKSLDESKGFALGELDENGQPTENGTPNLAFAWSVVIKRIEYNENKHVDVYVNSGFKDFTDNEKSKVALMAQNKAVLFVGEAEKFTMDQYKKGIITFIHCDNDNVGRSHYTEPKIFKWN</sequence>
<dbReference type="EMBL" id="AZDY01000029">
    <property type="protein sequence ID" value="KRK84012.1"/>
    <property type="molecule type" value="Genomic_DNA"/>
</dbReference>
<evidence type="ECO:0000313" key="3">
    <source>
        <dbReference type="Proteomes" id="UP000051515"/>
    </source>
</evidence>
<dbReference type="AlphaFoldDB" id="A0A0R1KL21"/>
<proteinExistence type="predicted"/>